<dbReference type="InterPro" id="IPR032466">
    <property type="entry name" value="Metal_Hydrolase"/>
</dbReference>
<dbReference type="EMBL" id="JRPN01000156">
    <property type="protein sequence ID" value="KGT72806.1"/>
    <property type="molecule type" value="Genomic_DNA"/>
</dbReference>
<evidence type="ECO:0000313" key="2">
    <source>
        <dbReference type="EMBL" id="KGT72806.1"/>
    </source>
</evidence>
<dbReference type="PANTHER" id="PTHR22642:SF2">
    <property type="entry name" value="PROTEIN LONG AFTER FAR-RED 3"/>
    <property type="match status" value="1"/>
</dbReference>
<sequence>MLGIHVAVNRKSKTGQAAGSNQRISVTEAIRLYTWNGAYASFEENRKGSIEVGKLADLVVLSGRILDVPEDAIKDLQVEMTVIDGEIVFQRQEKEVLER</sequence>
<dbReference type="GO" id="GO:0016810">
    <property type="term" value="F:hydrolase activity, acting on carbon-nitrogen (but not peptide) bonds"/>
    <property type="evidence" value="ECO:0007669"/>
    <property type="project" value="InterPro"/>
</dbReference>
<name>A0A0A3XI04_BRAJP</name>
<dbReference type="PANTHER" id="PTHR22642">
    <property type="entry name" value="IMIDAZOLONEPROPIONASE"/>
    <property type="match status" value="1"/>
</dbReference>
<gene>
    <name evidence="2" type="ORF">MA20_48145</name>
</gene>
<evidence type="ECO:0000313" key="3">
    <source>
        <dbReference type="Proteomes" id="UP000030377"/>
    </source>
</evidence>
<proteinExistence type="predicted"/>
<dbReference type="AlphaFoldDB" id="A0A0A3XI04"/>
<reference evidence="2 3" key="1">
    <citation type="submission" date="2014-09" db="EMBL/GenBank/DDBJ databases">
        <title>Draft genome of Bradyrhizobium japonicum Is-34.</title>
        <authorList>
            <person name="Tsurumaru H."/>
            <person name="Yamakawa T."/>
            <person name="Hashimoto S."/>
            <person name="Okizaki K."/>
            <person name="Kanesaki Y."/>
            <person name="Yoshikawa H."/>
            <person name="Yajima S."/>
        </authorList>
    </citation>
    <scope>NUCLEOTIDE SEQUENCE [LARGE SCALE GENOMIC DNA]</scope>
    <source>
        <strain evidence="2 3">Is-34</strain>
    </source>
</reference>
<organism evidence="2 3">
    <name type="scientific">Bradyrhizobium japonicum</name>
    <dbReference type="NCBI Taxonomy" id="375"/>
    <lineage>
        <taxon>Bacteria</taxon>
        <taxon>Pseudomonadati</taxon>
        <taxon>Pseudomonadota</taxon>
        <taxon>Alphaproteobacteria</taxon>
        <taxon>Hyphomicrobiales</taxon>
        <taxon>Nitrobacteraceae</taxon>
        <taxon>Bradyrhizobium</taxon>
    </lineage>
</organism>
<dbReference type="SUPFAM" id="SSF51556">
    <property type="entry name" value="Metallo-dependent hydrolases"/>
    <property type="match status" value="1"/>
</dbReference>
<comment type="caution">
    <text evidence="2">The sequence shown here is derived from an EMBL/GenBank/DDBJ whole genome shotgun (WGS) entry which is preliminary data.</text>
</comment>
<dbReference type="Gene3D" id="2.30.40.10">
    <property type="entry name" value="Urease, subunit C, domain 1"/>
    <property type="match status" value="1"/>
</dbReference>
<feature type="domain" description="Amidohydrolase 3" evidence="1">
    <location>
        <begin position="3"/>
        <end position="89"/>
    </location>
</feature>
<dbReference type="SUPFAM" id="SSF51338">
    <property type="entry name" value="Composite domain of metallo-dependent hydrolases"/>
    <property type="match status" value="1"/>
</dbReference>
<dbReference type="Proteomes" id="UP000030377">
    <property type="component" value="Unassembled WGS sequence"/>
</dbReference>
<protein>
    <recommendedName>
        <fullName evidence="1">Amidohydrolase 3 domain-containing protein</fullName>
    </recommendedName>
</protein>
<dbReference type="InterPro" id="IPR013108">
    <property type="entry name" value="Amidohydro_3"/>
</dbReference>
<dbReference type="InterPro" id="IPR011059">
    <property type="entry name" value="Metal-dep_hydrolase_composite"/>
</dbReference>
<evidence type="ECO:0000259" key="1">
    <source>
        <dbReference type="Pfam" id="PF07969"/>
    </source>
</evidence>
<accession>A0A0A3XI04</accession>
<dbReference type="Pfam" id="PF07969">
    <property type="entry name" value="Amidohydro_3"/>
    <property type="match status" value="1"/>
</dbReference>